<keyword evidence="9" id="KW-1185">Reference proteome</keyword>
<dbReference type="Gene3D" id="1.10.8.60">
    <property type="match status" value="1"/>
</dbReference>
<evidence type="ECO:0000313" key="9">
    <source>
        <dbReference type="Proteomes" id="UP000245702"/>
    </source>
</evidence>
<dbReference type="PROSITE" id="PS00688">
    <property type="entry name" value="SIGMA54_INTERACT_3"/>
    <property type="match status" value="1"/>
</dbReference>
<dbReference type="InterPro" id="IPR025943">
    <property type="entry name" value="Sigma_54_int_dom_ATP-bd_2"/>
</dbReference>
<dbReference type="InterPro" id="IPR025944">
    <property type="entry name" value="Sigma_54_int_dom_CS"/>
</dbReference>
<dbReference type="SUPFAM" id="SSF55785">
    <property type="entry name" value="PYP-like sensor domain (PAS domain)"/>
    <property type="match status" value="1"/>
</dbReference>
<comment type="caution">
    <text evidence="8">The sequence shown here is derived from an EMBL/GenBank/DDBJ whole genome shotgun (WGS) entry which is preliminary data.</text>
</comment>
<evidence type="ECO:0000256" key="2">
    <source>
        <dbReference type="ARBA" id="ARBA00022840"/>
    </source>
</evidence>
<evidence type="ECO:0000259" key="6">
    <source>
        <dbReference type="PROSITE" id="PS50045"/>
    </source>
</evidence>
<dbReference type="InterPro" id="IPR002197">
    <property type="entry name" value="HTH_Fis"/>
</dbReference>
<dbReference type="InterPro" id="IPR000014">
    <property type="entry name" value="PAS"/>
</dbReference>
<evidence type="ECO:0000256" key="5">
    <source>
        <dbReference type="ARBA" id="ARBA00023163"/>
    </source>
</evidence>
<evidence type="ECO:0000256" key="3">
    <source>
        <dbReference type="ARBA" id="ARBA00023015"/>
    </source>
</evidence>
<proteinExistence type="predicted"/>
<sequence length="474" mass="53443">MSKIKQLLAEYPFLVKLFNNIPTGIYICDTEETIIFVNDATETIDEVEAKKVVGRKIDDVYDSHESAMRKVLETNRDVDHFLCRYSRNERQINQICNGFPIIIDGITEGACSIEYNTDFFREIIKNQRTLQQRFVNTKNSTDSAFGHIIGKSPSFLNCLSIATLAAQSDSAVFLTGPTGSGKEVFAKAIHSASARKEKSFIAVNCAAIPETLIESILFGTTKGIYTGAVDRKGIFEQAQGGTLFLDELNSMPLTSQAKLLRVLEEKKVTRLGSKDSIDFDIHLISSSNMIPQKAIENKSIREDLFYRLAVVNILIPSLAERQSDILPLCQHFIEHYNEKFNKNIISVNDAVKDILVSYNWPGNIRQLKHCIESAMNFVSAEDTQITEKHMMQFLAKIEIGNCASDIAVSVTSDTDKTKENENVFKKIESNEKQAIIDALLKNKGNVTYTAEQLNMSRQSLNYRMQKYGIKRRNE</sequence>
<dbReference type="Pfam" id="PF08448">
    <property type="entry name" value="PAS_4"/>
    <property type="match status" value="1"/>
</dbReference>
<dbReference type="SUPFAM" id="SSF52540">
    <property type="entry name" value="P-loop containing nucleoside triphosphate hydrolases"/>
    <property type="match status" value="1"/>
</dbReference>
<dbReference type="Gene3D" id="3.40.50.300">
    <property type="entry name" value="P-loop containing nucleotide triphosphate hydrolases"/>
    <property type="match status" value="1"/>
</dbReference>
<dbReference type="SMART" id="SM00382">
    <property type="entry name" value="AAA"/>
    <property type="match status" value="1"/>
</dbReference>
<accession>A0ABM9W6Q5</accession>
<name>A0ABM9W6Q5_9FIRM</name>
<dbReference type="InterPro" id="IPR058031">
    <property type="entry name" value="AAA_lid_NorR"/>
</dbReference>
<dbReference type="PANTHER" id="PTHR32071">
    <property type="entry name" value="TRANSCRIPTIONAL REGULATORY PROTEIN"/>
    <property type="match status" value="1"/>
</dbReference>
<dbReference type="PRINTS" id="PR01590">
    <property type="entry name" value="HTHFIS"/>
</dbReference>
<dbReference type="Gene3D" id="1.10.10.60">
    <property type="entry name" value="Homeodomain-like"/>
    <property type="match status" value="1"/>
</dbReference>
<dbReference type="Proteomes" id="UP000245702">
    <property type="component" value="Unassembled WGS sequence"/>
</dbReference>
<organism evidence="8 9">
    <name type="scientific">Sporomusa sphaeroides DSM 2875</name>
    <dbReference type="NCBI Taxonomy" id="1337886"/>
    <lineage>
        <taxon>Bacteria</taxon>
        <taxon>Bacillati</taxon>
        <taxon>Bacillota</taxon>
        <taxon>Negativicutes</taxon>
        <taxon>Selenomonadales</taxon>
        <taxon>Sporomusaceae</taxon>
        <taxon>Sporomusa</taxon>
    </lineage>
</organism>
<keyword evidence="3" id="KW-0805">Transcription regulation</keyword>
<dbReference type="Pfam" id="PF25601">
    <property type="entry name" value="AAA_lid_14"/>
    <property type="match status" value="1"/>
</dbReference>
<dbReference type="Pfam" id="PF00158">
    <property type="entry name" value="Sigma54_activat"/>
    <property type="match status" value="1"/>
</dbReference>
<dbReference type="InterPro" id="IPR027417">
    <property type="entry name" value="P-loop_NTPase"/>
</dbReference>
<evidence type="ECO:0000259" key="7">
    <source>
        <dbReference type="PROSITE" id="PS50112"/>
    </source>
</evidence>
<dbReference type="InterPro" id="IPR003593">
    <property type="entry name" value="AAA+_ATPase"/>
</dbReference>
<dbReference type="PROSITE" id="PS50112">
    <property type="entry name" value="PAS"/>
    <property type="match status" value="1"/>
</dbReference>
<keyword evidence="1" id="KW-0547">Nucleotide-binding</keyword>
<dbReference type="Pfam" id="PF02954">
    <property type="entry name" value="HTH_8"/>
    <property type="match status" value="1"/>
</dbReference>
<gene>
    <name evidence="8" type="primary">rocR_8</name>
    <name evidence="8" type="ORF">SSPH_03516</name>
</gene>
<reference evidence="8 9" key="1">
    <citation type="submission" date="2016-01" db="EMBL/GenBank/DDBJ databases">
        <authorList>
            <person name="Brown R."/>
        </authorList>
    </citation>
    <scope>NUCLEOTIDE SEQUENCE [LARGE SCALE GENOMIC DNA]</scope>
    <source>
        <strain evidence="8">Sporomusa sphaeroides DSM 2875</strain>
    </source>
</reference>
<dbReference type="SMART" id="SM00091">
    <property type="entry name" value="PAS"/>
    <property type="match status" value="1"/>
</dbReference>
<dbReference type="CDD" id="cd00009">
    <property type="entry name" value="AAA"/>
    <property type="match status" value="1"/>
</dbReference>
<protein>
    <submittedName>
        <fullName evidence="8">Arginine utilization regulatory protein RocR</fullName>
    </submittedName>
</protein>
<dbReference type="InterPro" id="IPR035965">
    <property type="entry name" value="PAS-like_dom_sf"/>
</dbReference>
<feature type="domain" description="PAS" evidence="7">
    <location>
        <begin position="10"/>
        <end position="79"/>
    </location>
</feature>
<evidence type="ECO:0000313" key="8">
    <source>
        <dbReference type="EMBL" id="CVK20848.1"/>
    </source>
</evidence>
<dbReference type="InterPro" id="IPR002078">
    <property type="entry name" value="Sigma_54_int"/>
</dbReference>
<dbReference type="InterPro" id="IPR009057">
    <property type="entry name" value="Homeodomain-like_sf"/>
</dbReference>
<keyword evidence="4" id="KW-0238">DNA-binding</keyword>
<dbReference type="PANTHER" id="PTHR32071:SF74">
    <property type="entry name" value="TRANSCRIPTIONAL ACTIVATOR ROCR"/>
    <property type="match status" value="1"/>
</dbReference>
<evidence type="ECO:0000256" key="1">
    <source>
        <dbReference type="ARBA" id="ARBA00022741"/>
    </source>
</evidence>
<dbReference type="PROSITE" id="PS50045">
    <property type="entry name" value="SIGMA54_INTERACT_4"/>
    <property type="match status" value="1"/>
</dbReference>
<evidence type="ECO:0000256" key="4">
    <source>
        <dbReference type="ARBA" id="ARBA00023125"/>
    </source>
</evidence>
<dbReference type="Gene3D" id="3.30.450.20">
    <property type="entry name" value="PAS domain"/>
    <property type="match status" value="1"/>
</dbReference>
<dbReference type="SUPFAM" id="SSF46689">
    <property type="entry name" value="Homeodomain-like"/>
    <property type="match status" value="1"/>
</dbReference>
<dbReference type="RefSeq" id="WP_075757978.1">
    <property type="nucleotide sequence ID" value="NZ_CP146991.1"/>
</dbReference>
<feature type="domain" description="Sigma-54 factor interaction" evidence="6">
    <location>
        <begin position="148"/>
        <end position="376"/>
    </location>
</feature>
<dbReference type="PROSITE" id="PS00676">
    <property type="entry name" value="SIGMA54_INTERACT_2"/>
    <property type="match status" value="1"/>
</dbReference>
<keyword evidence="2" id="KW-0067">ATP-binding</keyword>
<keyword evidence="5" id="KW-0804">Transcription</keyword>
<dbReference type="InterPro" id="IPR013656">
    <property type="entry name" value="PAS_4"/>
</dbReference>
<dbReference type="EMBL" id="FCOW01000024">
    <property type="protein sequence ID" value="CVK20848.1"/>
    <property type="molecule type" value="Genomic_DNA"/>
</dbReference>